<proteinExistence type="predicted"/>
<dbReference type="EMBL" id="UYJE01008665">
    <property type="protein sequence ID" value="VDI65835.1"/>
    <property type="molecule type" value="Genomic_DNA"/>
</dbReference>
<dbReference type="SMART" id="SM00110">
    <property type="entry name" value="C1Q"/>
    <property type="match status" value="1"/>
</dbReference>
<dbReference type="PRINTS" id="PR00007">
    <property type="entry name" value="COMPLEMNTC1Q"/>
</dbReference>
<dbReference type="SUPFAM" id="SSF49842">
    <property type="entry name" value="TNF-like"/>
    <property type="match status" value="1"/>
</dbReference>
<keyword evidence="2" id="KW-0964">Secreted</keyword>
<keyword evidence="4" id="KW-0175">Coiled coil</keyword>
<dbReference type="PANTHER" id="PTHR22923">
    <property type="entry name" value="CEREBELLIN-RELATED"/>
    <property type="match status" value="1"/>
</dbReference>
<feature type="coiled-coil region" evidence="4">
    <location>
        <begin position="35"/>
        <end position="69"/>
    </location>
</feature>
<evidence type="ECO:0000313" key="7">
    <source>
        <dbReference type="EMBL" id="VDI65835.1"/>
    </source>
</evidence>
<evidence type="ECO:0000256" key="2">
    <source>
        <dbReference type="ARBA" id="ARBA00022525"/>
    </source>
</evidence>
<dbReference type="Pfam" id="PF00386">
    <property type="entry name" value="C1q"/>
    <property type="match status" value="1"/>
</dbReference>
<comment type="subcellular location">
    <subcellularLocation>
        <location evidence="1">Secreted</location>
    </subcellularLocation>
</comment>
<organism evidence="7 8">
    <name type="scientific">Mytilus galloprovincialis</name>
    <name type="common">Mediterranean mussel</name>
    <dbReference type="NCBI Taxonomy" id="29158"/>
    <lineage>
        <taxon>Eukaryota</taxon>
        <taxon>Metazoa</taxon>
        <taxon>Spiralia</taxon>
        <taxon>Lophotrochozoa</taxon>
        <taxon>Mollusca</taxon>
        <taxon>Bivalvia</taxon>
        <taxon>Autobranchia</taxon>
        <taxon>Pteriomorphia</taxon>
        <taxon>Mytilida</taxon>
        <taxon>Mytiloidea</taxon>
        <taxon>Mytilidae</taxon>
        <taxon>Mytilinae</taxon>
        <taxon>Mytilus</taxon>
    </lineage>
</organism>
<evidence type="ECO:0000313" key="8">
    <source>
        <dbReference type="Proteomes" id="UP000596742"/>
    </source>
</evidence>
<evidence type="ECO:0000256" key="3">
    <source>
        <dbReference type="ARBA" id="ARBA00022729"/>
    </source>
</evidence>
<sequence>MILGLLLCMLFACLDARLSSTSLVRTYEASTEARFVKMEKRLNEQSMQLEAQSNRIEFLEGKVVESENQILKQNSVIDTLKKSFFKNKMDMSQLQKRLGVLNTSQRVCSDRLFLLRNQLLKYETFSSKSNDESDDFENPVSKIRITDVPLQENRERRLLVASGSMALLANQYSAYYAYLSHHELAPGKHHTLIFDTVKTNTDGAYSGITGAYTVPLDGVYGFIYTIRMGCHTAVALAPFEIMKNNDAEGVAFIDVPCNEQNTVTGNVIIHAVQGDKVFIRTHTQHPVDSNIYSDINGRTSFAGWLIHADQ</sequence>
<keyword evidence="3 5" id="KW-0732">Signal</keyword>
<dbReference type="InterPro" id="IPR050822">
    <property type="entry name" value="Cerebellin_Synaptic_Org"/>
</dbReference>
<evidence type="ECO:0000256" key="4">
    <source>
        <dbReference type="SAM" id="Coils"/>
    </source>
</evidence>
<feature type="chain" id="PRO_5033056455" description="C1q domain-containing protein" evidence="5">
    <location>
        <begin position="17"/>
        <end position="310"/>
    </location>
</feature>
<gene>
    <name evidence="7" type="ORF">MGAL_10B015693</name>
</gene>
<dbReference type="Proteomes" id="UP000596742">
    <property type="component" value="Unassembled WGS sequence"/>
</dbReference>
<feature type="signal peptide" evidence="5">
    <location>
        <begin position="1"/>
        <end position="16"/>
    </location>
</feature>
<dbReference type="PANTHER" id="PTHR22923:SF116">
    <property type="entry name" value="C1Q DOMAIN-CONTAINING PROTEIN"/>
    <property type="match status" value="1"/>
</dbReference>
<accession>A0A8B6GL46</accession>
<comment type="caution">
    <text evidence="7">The sequence shown here is derived from an EMBL/GenBank/DDBJ whole genome shotgun (WGS) entry which is preliminary data.</text>
</comment>
<dbReference type="AlphaFoldDB" id="A0A8B6GL46"/>
<dbReference type="Gene3D" id="2.60.120.40">
    <property type="match status" value="1"/>
</dbReference>
<evidence type="ECO:0000256" key="5">
    <source>
        <dbReference type="SAM" id="SignalP"/>
    </source>
</evidence>
<protein>
    <recommendedName>
        <fullName evidence="6">C1q domain-containing protein</fullName>
    </recommendedName>
</protein>
<dbReference type="PROSITE" id="PS50871">
    <property type="entry name" value="C1Q"/>
    <property type="match status" value="1"/>
</dbReference>
<evidence type="ECO:0000259" key="6">
    <source>
        <dbReference type="PROSITE" id="PS50871"/>
    </source>
</evidence>
<reference evidence="7" key="1">
    <citation type="submission" date="2018-11" db="EMBL/GenBank/DDBJ databases">
        <authorList>
            <person name="Alioto T."/>
            <person name="Alioto T."/>
        </authorList>
    </citation>
    <scope>NUCLEOTIDE SEQUENCE</scope>
</reference>
<name>A0A8B6GL46_MYTGA</name>
<feature type="domain" description="C1q" evidence="6">
    <location>
        <begin position="168"/>
        <end position="310"/>
    </location>
</feature>
<dbReference type="GO" id="GO:0005576">
    <property type="term" value="C:extracellular region"/>
    <property type="evidence" value="ECO:0007669"/>
    <property type="project" value="UniProtKB-SubCell"/>
</dbReference>
<dbReference type="InterPro" id="IPR008983">
    <property type="entry name" value="Tumour_necrosis_fac-like_dom"/>
</dbReference>
<dbReference type="OrthoDB" id="6151356at2759"/>
<evidence type="ECO:0000256" key="1">
    <source>
        <dbReference type="ARBA" id="ARBA00004613"/>
    </source>
</evidence>
<keyword evidence="8" id="KW-1185">Reference proteome</keyword>
<dbReference type="InterPro" id="IPR001073">
    <property type="entry name" value="C1q_dom"/>
</dbReference>